<protein>
    <submittedName>
        <fullName evidence="1">Uncharacterized protein</fullName>
    </submittedName>
</protein>
<proteinExistence type="predicted"/>
<name>A0ACB8F495_9SAUR</name>
<comment type="caution">
    <text evidence="1">The sequence shown here is derived from an EMBL/GenBank/DDBJ whole genome shotgun (WGS) entry which is preliminary data.</text>
</comment>
<gene>
    <name evidence="1" type="ORF">K3G42_021449</name>
</gene>
<accession>A0ACB8F495</accession>
<reference evidence="1" key="1">
    <citation type="submission" date="2021-08" db="EMBL/GenBank/DDBJ databases">
        <title>The first chromosome-level gecko genome reveals the dynamic sex chromosomes of Neotropical dwarf geckos (Sphaerodactylidae: Sphaerodactylus).</title>
        <authorList>
            <person name="Pinto B.J."/>
            <person name="Keating S.E."/>
            <person name="Gamble T."/>
        </authorList>
    </citation>
    <scope>NUCLEOTIDE SEQUENCE</scope>
    <source>
        <strain evidence="1">TG3544</strain>
    </source>
</reference>
<keyword evidence="2" id="KW-1185">Reference proteome</keyword>
<sequence>MGLGLIIYKRFGRDQGLAFQEEGEIFKVKLNCIAPSVRNLSLVYLPIGATHFGCFPLIAIRWERREQKPHRRDVTQGPSGAGRIGSPEPSQQKSHRQSPGPCILIPQPATFAAVIGC</sequence>
<evidence type="ECO:0000313" key="1">
    <source>
        <dbReference type="EMBL" id="KAH7999998.1"/>
    </source>
</evidence>
<dbReference type="EMBL" id="CM037618">
    <property type="protein sequence ID" value="KAH7999998.1"/>
    <property type="molecule type" value="Genomic_DNA"/>
</dbReference>
<evidence type="ECO:0000313" key="2">
    <source>
        <dbReference type="Proteomes" id="UP000827872"/>
    </source>
</evidence>
<organism evidence="1 2">
    <name type="scientific">Sphaerodactylus townsendi</name>
    <dbReference type="NCBI Taxonomy" id="933632"/>
    <lineage>
        <taxon>Eukaryota</taxon>
        <taxon>Metazoa</taxon>
        <taxon>Chordata</taxon>
        <taxon>Craniata</taxon>
        <taxon>Vertebrata</taxon>
        <taxon>Euteleostomi</taxon>
        <taxon>Lepidosauria</taxon>
        <taxon>Squamata</taxon>
        <taxon>Bifurcata</taxon>
        <taxon>Gekkota</taxon>
        <taxon>Sphaerodactylidae</taxon>
        <taxon>Sphaerodactylus</taxon>
    </lineage>
</organism>
<dbReference type="Proteomes" id="UP000827872">
    <property type="component" value="Linkage Group LG05"/>
</dbReference>